<dbReference type="PANTHER" id="PTHR12246">
    <property type="entry name" value="PALMITOYLTRANSFERASE ZDHHC16"/>
    <property type="match status" value="1"/>
</dbReference>
<dbReference type="Pfam" id="PF01529">
    <property type="entry name" value="DHHC"/>
    <property type="match status" value="1"/>
</dbReference>
<dbReference type="PROSITE" id="PS50216">
    <property type="entry name" value="DHHC"/>
    <property type="match status" value="1"/>
</dbReference>
<proteinExistence type="inferred from homology"/>
<keyword evidence="6 7" id="KW-0012">Acyltransferase</keyword>
<evidence type="ECO:0000256" key="7">
    <source>
        <dbReference type="RuleBase" id="RU079119"/>
    </source>
</evidence>
<feature type="transmembrane region" description="Helical" evidence="7">
    <location>
        <begin position="201"/>
        <end position="227"/>
    </location>
</feature>
<evidence type="ECO:0000313" key="10">
    <source>
        <dbReference type="EMBL" id="CAE0674500.1"/>
    </source>
</evidence>
<keyword evidence="4 7" id="KW-1133">Transmembrane helix</keyword>
<evidence type="ECO:0000256" key="2">
    <source>
        <dbReference type="ARBA" id="ARBA00022679"/>
    </source>
</evidence>
<dbReference type="AlphaFoldDB" id="A0A7S3Z7Q0"/>
<comment type="subcellular location">
    <subcellularLocation>
        <location evidence="1">Membrane</location>
        <topology evidence="1">Multi-pass membrane protein</topology>
    </subcellularLocation>
</comment>
<keyword evidence="3 7" id="KW-0812">Transmembrane</keyword>
<evidence type="ECO:0000256" key="5">
    <source>
        <dbReference type="ARBA" id="ARBA00023136"/>
    </source>
</evidence>
<dbReference type="InterPro" id="IPR001594">
    <property type="entry name" value="Palmitoyltrfase_DHHC"/>
</dbReference>
<sequence>MLYIGPPLVLGASLLIGTIIKFGIFDVLPLVVTPGSFAHMMHLLWALLLSVNVLFHYAMGVTTNPGSHGSDVYQKLCEEAKSRGLLKNLKPIILPRPGEWSKCTKTGLPKPPRSHFDKVTKRLVIQMDHYCPWLFNTVGWANLRYYMFFQVYLVISTLYITFMTFWPFVSVVGAPTGHENDEKVWTLPNNSTVLKPARDRIIFLFAVSSPVSTFLFLFLMWNLYLVLTAQTSVEVQINKLFQKEAVAQGLVFTNPYDLGYRENWYQAMGRVSPIWHVIPSRHMPPWPPYPTMKGPYSCLHRKKPAKSDKANNHKDQKKMGHAEWVMNLVTYEKSSLASSQ</sequence>
<accession>A0A7S3Z7Q0</accession>
<reference evidence="10" key="1">
    <citation type="submission" date="2021-01" db="EMBL/GenBank/DDBJ databases">
        <authorList>
            <person name="Corre E."/>
            <person name="Pelletier E."/>
            <person name="Niang G."/>
            <person name="Scheremetjew M."/>
            <person name="Finn R."/>
            <person name="Kale V."/>
            <person name="Holt S."/>
            <person name="Cochrane G."/>
            <person name="Meng A."/>
            <person name="Brown T."/>
            <person name="Cohen L."/>
        </authorList>
    </citation>
    <scope>NUCLEOTIDE SEQUENCE</scope>
    <source>
        <strain evidence="10">CCCM811</strain>
    </source>
</reference>
<evidence type="ECO:0000256" key="6">
    <source>
        <dbReference type="ARBA" id="ARBA00023315"/>
    </source>
</evidence>
<dbReference type="InterPro" id="IPR039859">
    <property type="entry name" value="PFA4/ZDH16/20/ERF2-like"/>
</dbReference>
<feature type="compositionally biased region" description="Basic and acidic residues" evidence="8">
    <location>
        <begin position="305"/>
        <end position="321"/>
    </location>
</feature>
<dbReference type="EC" id="2.3.1.225" evidence="7"/>
<keyword evidence="2 7" id="KW-0808">Transferase</keyword>
<name>A0A7S3Z7Q0_9EUKA</name>
<feature type="domain" description="Palmitoyltransferase DHHC" evidence="9">
    <location>
        <begin position="100"/>
        <end position="236"/>
    </location>
</feature>
<comment type="catalytic activity">
    <reaction evidence="7">
        <text>L-cysteinyl-[protein] + hexadecanoyl-CoA = S-hexadecanoyl-L-cysteinyl-[protein] + CoA</text>
        <dbReference type="Rhea" id="RHEA:36683"/>
        <dbReference type="Rhea" id="RHEA-COMP:10131"/>
        <dbReference type="Rhea" id="RHEA-COMP:11032"/>
        <dbReference type="ChEBI" id="CHEBI:29950"/>
        <dbReference type="ChEBI" id="CHEBI:57287"/>
        <dbReference type="ChEBI" id="CHEBI:57379"/>
        <dbReference type="ChEBI" id="CHEBI:74151"/>
        <dbReference type="EC" id="2.3.1.225"/>
    </reaction>
</comment>
<comment type="similarity">
    <text evidence="7">Belongs to the DHHC palmitoyltransferase family.</text>
</comment>
<protein>
    <recommendedName>
        <fullName evidence="7">Palmitoyltransferase</fullName>
        <ecNumber evidence="7">2.3.1.225</ecNumber>
    </recommendedName>
</protein>
<evidence type="ECO:0000256" key="3">
    <source>
        <dbReference type="ARBA" id="ARBA00022692"/>
    </source>
</evidence>
<feature type="transmembrane region" description="Helical" evidence="7">
    <location>
        <begin position="7"/>
        <end position="25"/>
    </location>
</feature>
<feature type="transmembrane region" description="Helical" evidence="7">
    <location>
        <begin position="145"/>
        <end position="169"/>
    </location>
</feature>
<comment type="domain">
    <text evidence="7">The DHHC domain is required for palmitoyltransferase activity.</text>
</comment>
<evidence type="ECO:0000256" key="4">
    <source>
        <dbReference type="ARBA" id="ARBA00022989"/>
    </source>
</evidence>
<keyword evidence="5 7" id="KW-0472">Membrane</keyword>
<dbReference type="EMBL" id="HBIV01036861">
    <property type="protein sequence ID" value="CAE0674500.1"/>
    <property type="molecule type" value="Transcribed_RNA"/>
</dbReference>
<feature type="transmembrane region" description="Helical" evidence="7">
    <location>
        <begin position="37"/>
        <end position="58"/>
    </location>
</feature>
<evidence type="ECO:0000256" key="1">
    <source>
        <dbReference type="ARBA" id="ARBA00004141"/>
    </source>
</evidence>
<organism evidence="10">
    <name type="scientific">Lotharella globosa</name>
    <dbReference type="NCBI Taxonomy" id="91324"/>
    <lineage>
        <taxon>Eukaryota</taxon>
        <taxon>Sar</taxon>
        <taxon>Rhizaria</taxon>
        <taxon>Cercozoa</taxon>
        <taxon>Chlorarachniophyceae</taxon>
        <taxon>Lotharella</taxon>
    </lineage>
</organism>
<gene>
    <name evidence="10" type="ORF">LGLO00237_LOCUS26274</name>
</gene>
<dbReference type="GO" id="GO:0016020">
    <property type="term" value="C:membrane"/>
    <property type="evidence" value="ECO:0007669"/>
    <property type="project" value="UniProtKB-SubCell"/>
</dbReference>
<evidence type="ECO:0000259" key="9">
    <source>
        <dbReference type="Pfam" id="PF01529"/>
    </source>
</evidence>
<feature type="region of interest" description="Disordered" evidence="8">
    <location>
        <begin position="301"/>
        <end position="321"/>
    </location>
</feature>
<evidence type="ECO:0000256" key="8">
    <source>
        <dbReference type="SAM" id="MobiDB-lite"/>
    </source>
</evidence>
<dbReference type="GO" id="GO:0019706">
    <property type="term" value="F:protein-cysteine S-palmitoyltransferase activity"/>
    <property type="evidence" value="ECO:0007669"/>
    <property type="project" value="UniProtKB-EC"/>
</dbReference>